<evidence type="ECO:0000313" key="9">
    <source>
        <dbReference type="Proteomes" id="UP000014760"/>
    </source>
</evidence>
<dbReference type="PROSITE" id="PS00678">
    <property type="entry name" value="WD_REPEATS_1"/>
    <property type="match status" value="1"/>
</dbReference>
<dbReference type="InterPro" id="IPR019775">
    <property type="entry name" value="WD40_repeat_CS"/>
</dbReference>
<proteinExistence type="predicted"/>
<dbReference type="InterPro" id="IPR020472">
    <property type="entry name" value="WD40_PAC1"/>
</dbReference>
<dbReference type="Pfam" id="PF00400">
    <property type="entry name" value="WD40"/>
    <property type="match status" value="3"/>
</dbReference>
<dbReference type="SMART" id="SM00320">
    <property type="entry name" value="WD40"/>
    <property type="match status" value="5"/>
</dbReference>
<evidence type="ECO:0000313" key="8">
    <source>
        <dbReference type="EnsemblMetazoa" id="CapteP211065"/>
    </source>
</evidence>
<dbReference type="STRING" id="283909.R7V6Y3"/>
<dbReference type="PANTHER" id="PTHR44675">
    <property type="entry name" value="PAK1 INTERACTING PROTEIN 1"/>
    <property type="match status" value="1"/>
</dbReference>
<dbReference type="InterPro" id="IPR001680">
    <property type="entry name" value="WD40_rpt"/>
</dbReference>
<reference evidence="8" key="3">
    <citation type="submission" date="2015-06" db="UniProtKB">
        <authorList>
            <consortium name="EnsemblMetazoa"/>
        </authorList>
    </citation>
    <scope>IDENTIFICATION</scope>
</reference>
<feature type="repeat" description="WD" evidence="5">
    <location>
        <begin position="32"/>
        <end position="65"/>
    </location>
</feature>
<name>R7V6Y3_CAPTE</name>
<dbReference type="InterPro" id="IPR051959">
    <property type="entry name" value="PAK1-Kinase_Regulator"/>
</dbReference>
<dbReference type="Gene3D" id="2.130.10.10">
    <property type="entry name" value="YVTN repeat-like/Quinoprotein amine dehydrogenase"/>
    <property type="match status" value="2"/>
</dbReference>
<evidence type="ECO:0000256" key="6">
    <source>
        <dbReference type="SAM" id="MobiDB-lite"/>
    </source>
</evidence>
<feature type="compositionally biased region" description="Basic residues" evidence="6">
    <location>
        <begin position="340"/>
        <end position="349"/>
    </location>
</feature>
<dbReference type="PRINTS" id="PR00320">
    <property type="entry name" value="GPROTEINBRPT"/>
</dbReference>
<sequence length="375" mass="42112">MEILVGTYDEIILGFRLDTIEKDAEIESTFSDHSHVGSIRSVAVSPTGILASGSTDETIRLFNLRKHVELGCLMHHKGTITALEYHGKSHMFSGSEDGTIGLWETNRWECLKTLKGHKSSVDSISVHPSGSLLLSIGKDRTLRTWNLITGRSAYISTLKKVADFVLWAPCGNFYVICTRNEVEVYSVKTAKVTCTLKCSVRIACLAFVNDDTLAVGGEEGKVELFSLKDKFEVYSIVTETIRVKSMSSIEVDGVSYLVTASSDNMIKLWKVMCNDDKWSHELICCKDSRFRITCMAIFPIPDIVEVKEEKANAKEELAVEEEEEEESEEEEEIVQNSVKKPNRGKRSSPSKKDTPNKKRKLSSLWQTFYFDHIGS</sequence>
<dbReference type="EnsemblMetazoa" id="CapteT211065">
    <property type="protein sequence ID" value="CapteP211065"/>
    <property type="gene ID" value="CapteG211065"/>
</dbReference>
<protein>
    <submittedName>
        <fullName evidence="7 8">Uncharacterized protein</fullName>
    </submittedName>
</protein>
<reference evidence="9" key="1">
    <citation type="submission" date="2012-12" db="EMBL/GenBank/DDBJ databases">
        <authorList>
            <person name="Hellsten U."/>
            <person name="Grimwood J."/>
            <person name="Chapman J.A."/>
            <person name="Shapiro H."/>
            <person name="Aerts A."/>
            <person name="Otillar R.P."/>
            <person name="Terry A.Y."/>
            <person name="Boore J.L."/>
            <person name="Simakov O."/>
            <person name="Marletaz F."/>
            <person name="Cho S.-J."/>
            <person name="Edsinger-Gonzales E."/>
            <person name="Havlak P."/>
            <person name="Kuo D.-H."/>
            <person name="Larsson T."/>
            <person name="Lv J."/>
            <person name="Arendt D."/>
            <person name="Savage R."/>
            <person name="Osoegawa K."/>
            <person name="de Jong P."/>
            <person name="Lindberg D.R."/>
            <person name="Seaver E.C."/>
            <person name="Weisblat D.A."/>
            <person name="Putnam N.H."/>
            <person name="Grigoriev I.V."/>
            <person name="Rokhsar D.S."/>
        </authorList>
    </citation>
    <scope>NUCLEOTIDE SEQUENCE</scope>
    <source>
        <strain evidence="9">I ESC-2004</strain>
    </source>
</reference>
<keyword evidence="1" id="KW-0690">Ribosome biogenesis</keyword>
<dbReference type="EMBL" id="KB294417">
    <property type="protein sequence ID" value="ELU14628.1"/>
    <property type="molecule type" value="Genomic_DNA"/>
</dbReference>
<dbReference type="SUPFAM" id="SSF50978">
    <property type="entry name" value="WD40 repeat-like"/>
    <property type="match status" value="1"/>
</dbReference>
<feature type="repeat" description="WD" evidence="5">
    <location>
        <begin position="73"/>
        <end position="113"/>
    </location>
</feature>
<evidence type="ECO:0000256" key="1">
    <source>
        <dbReference type="ARBA" id="ARBA00022517"/>
    </source>
</evidence>
<reference evidence="7 9" key="2">
    <citation type="journal article" date="2013" name="Nature">
        <title>Insights into bilaterian evolution from three spiralian genomes.</title>
        <authorList>
            <person name="Simakov O."/>
            <person name="Marletaz F."/>
            <person name="Cho S.J."/>
            <person name="Edsinger-Gonzales E."/>
            <person name="Havlak P."/>
            <person name="Hellsten U."/>
            <person name="Kuo D.H."/>
            <person name="Larsson T."/>
            <person name="Lv J."/>
            <person name="Arendt D."/>
            <person name="Savage R."/>
            <person name="Osoegawa K."/>
            <person name="de Jong P."/>
            <person name="Grimwood J."/>
            <person name="Chapman J.A."/>
            <person name="Shapiro H."/>
            <person name="Aerts A."/>
            <person name="Otillar R.P."/>
            <person name="Terry A.Y."/>
            <person name="Boore J.L."/>
            <person name="Grigoriev I.V."/>
            <person name="Lindberg D.R."/>
            <person name="Seaver E.C."/>
            <person name="Weisblat D.A."/>
            <person name="Putnam N.H."/>
            <person name="Rokhsar D.S."/>
        </authorList>
    </citation>
    <scope>NUCLEOTIDE SEQUENCE</scope>
    <source>
        <strain evidence="7 9">I ESC-2004</strain>
    </source>
</reference>
<dbReference type="PROSITE" id="PS50082">
    <property type="entry name" value="WD_REPEATS_2"/>
    <property type="match status" value="3"/>
</dbReference>
<dbReference type="OrthoDB" id="308449at2759"/>
<keyword evidence="2 5" id="KW-0853">WD repeat</keyword>
<dbReference type="AlphaFoldDB" id="R7V6Y3"/>
<dbReference type="HOGENOM" id="CLU_031466_2_0_1"/>
<evidence type="ECO:0000256" key="4">
    <source>
        <dbReference type="ARBA" id="ARBA00045213"/>
    </source>
</evidence>
<feature type="compositionally biased region" description="Acidic residues" evidence="6">
    <location>
        <begin position="318"/>
        <end position="333"/>
    </location>
</feature>
<evidence type="ECO:0000256" key="3">
    <source>
        <dbReference type="ARBA" id="ARBA00022737"/>
    </source>
</evidence>
<feature type="region of interest" description="Disordered" evidence="6">
    <location>
        <begin position="314"/>
        <end position="360"/>
    </location>
</feature>
<dbReference type="EMBL" id="AMQN01000713">
    <property type="status" value="NOT_ANNOTATED_CDS"/>
    <property type="molecule type" value="Genomic_DNA"/>
</dbReference>
<dbReference type="InterPro" id="IPR036322">
    <property type="entry name" value="WD40_repeat_dom_sf"/>
</dbReference>
<comment type="function">
    <text evidence="4">Negatively regulates the PAK1 kinase. PAK1 is a member of the PAK kinase family, which has been shown to play a positive role in the regulation of signaling pathways involving MAPK8 and RELA. PAK1 exists as an inactive homodimer, which is activated by binding of small GTPases such as CDC42 to an N-terminal regulatory domain. PAK1IP1 also binds to the N-terminus of PAK1, and inhibits the specific activation of PAK1 by CDC42. May be involved in ribosomal large subunit assembly.</text>
</comment>
<organism evidence="7">
    <name type="scientific">Capitella teleta</name>
    <name type="common">Polychaete worm</name>
    <dbReference type="NCBI Taxonomy" id="283909"/>
    <lineage>
        <taxon>Eukaryota</taxon>
        <taxon>Metazoa</taxon>
        <taxon>Spiralia</taxon>
        <taxon>Lophotrochozoa</taxon>
        <taxon>Annelida</taxon>
        <taxon>Polychaeta</taxon>
        <taxon>Sedentaria</taxon>
        <taxon>Scolecida</taxon>
        <taxon>Capitellidae</taxon>
        <taxon>Capitella</taxon>
    </lineage>
</organism>
<accession>R7V6Y3</accession>
<dbReference type="Proteomes" id="UP000014760">
    <property type="component" value="Unassembled WGS sequence"/>
</dbReference>
<evidence type="ECO:0000256" key="2">
    <source>
        <dbReference type="ARBA" id="ARBA00022574"/>
    </source>
</evidence>
<evidence type="ECO:0000256" key="5">
    <source>
        <dbReference type="PROSITE-ProRule" id="PRU00221"/>
    </source>
</evidence>
<dbReference type="OMA" id="IIIWRTK"/>
<dbReference type="FunCoup" id="R7V6Y3">
    <property type="interactions" value="1586"/>
</dbReference>
<dbReference type="GO" id="GO:0042254">
    <property type="term" value="P:ribosome biogenesis"/>
    <property type="evidence" value="ECO:0007669"/>
    <property type="project" value="UniProtKB-KW"/>
</dbReference>
<dbReference type="PROSITE" id="PS50294">
    <property type="entry name" value="WD_REPEATS_REGION"/>
    <property type="match status" value="2"/>
</dbReference>
<dbReference type="PANTHER" id="PTHR44675:SF1">
    <property type="entry name" value="P21-ACTIVATED PROTEIN KINASE-INTERACTING PROTEIN 1"/>
    <property type="match status" value="1"/>
</dbReference>
<feature type="repeat" description="WD" evidence="5">
    <location>
        <begin position="114"/>
        <end position="155"/>
    </location>
</feature>
<keyword evidence="9" id="KW-1185">Reference proteome</keyword>
<dbReference type="InterPro" id="IPR015943">
    <property type="entry name" value="WD40/YVTN_repeat-like_dom_sf"/>
</dbReference>
<gene>
    <name evidence="7" type="ORF">CAPTEDRAFT_211065</name>
</gene>
<keyword evidence="3" id="KW-0677">Repeat</keyword>
<evidence type="ECO:0000313" key="7">
    <source>
        <dbReference type="EMBL" id="ELU14628.1"/>
    </source>
</evidence>